<evidence type="ECO:0000256" key="11">
    <source>
        <dbReference type="RuleBase" id="RU365097"/>
    </source>
</evidence>
<keyword evidence="14" id="KW-1185">Reference proteome</keyword>
<feature type="transmembrane region" description="Helical" evidence="10">
    <location>
        <begin position="54"/>
        <end position="75"/>
    </location>
</feature>
<evidence type="ECO:0000256" key="7">
    <source>
        <dbReference type="ARBA" id="ARBA00022692"/>
    </source>
</evidence>
<organism evidence="13 14">
    <name type="scientific">Humidesulfovibrio mexicanus</name>
    <dbReference type="NCBI Taxonomy" id="147047"/>
    <lineage>
        <taxon>Bacteria</taxon>
        <taxon>Pseudomonadati</taxon>
        <taxon>Thermodesulfobacteriota</taxon>
        <taxon>Desulfovibrionia</taxon>
        <taxon>Desulfovibrionales</taxon>
        <taxon>Desulfovibrionaceae</taxon>
        <taxon>Humidesulfovibrio</taxon>
    </lineage>
</organism>
<dbReference type="InterPro" id="IPR011867">
    <property type="entry name" value="ModB_ABC"/>
</dbReference>
<evidence type="ECO:0000256" key="2">
    <source>
        <dbReference type="ARBA" id="ARBA00004651"/>
    </source>
</evidence>
<dbReference type="GO" id="GO:0005886">
    <property type="term" value="C:plasma membrane"/>
    <property type="evidence" value="ECO:0007669"/>
    <property type="project" value="UniProtKB-SubCell"/>
</dbReference>
<dbReference type="PANTHER" id="PTHR30183">
    <property type="entry name" value="MOLYBDENUM TRANSPORT SYSTEM PERMEASE PROTEIN MODB"/>
    <property type="match status" value="1"/>
</dbReference>
<feature type="transmembrane region" description="Helical" evidence="10">
    <location>
        <begin position="95"/>
        <end position="113"/>
    </location>
</feature>
<dbReference type="RefSeq" id="WP_089274594.1">
    <property type="nucleotide sequence ID" value="NZ_FZOC01000004.1"/>
</dbReference>
<evidence type="ECO:0000256" key="10">
    <source>
        <dbReference type="RuleBase" id="RU363032"/>
    </source>
</evidence>
<evidence type="ECO:0000256" key="5">
    <source>
        <dbReference type="ARBA" id="ARBA00022475"/>
    </source>
</evidence>
<dbReference type="PROSITE" id="PS50928">
    <property type="entry name" value="ABC_TM1"/>
    <property type="match status" value="1"/>
</dbReference>
<dbReference type="Pfam" id="PF00528">
    <property type="entry name" value="BPD_transp_1"/>
    <property type="match status" value="1"/>
</dbReference>
<protein>
    <recommendedName>
        <fullName evidence="11">Molybdenum transport system permease</fullName>
    </recommendedName>
</protein>
<dbReference type="Gene3D" id="1.10.3720.10">
    <property type="entry name" value="MetI-like"/>
    <property type="match status" value="1"/>
</dbReference>
<dbReference type="CDD" id="cd06261">
    <property type="entry name" value="TM_PBP2"/>
    <property type="match status" value="1"/>
</dbReference>
<keyword evidence="4 10" id="KW-0813">Transport</keyword>
<evidence type="ECO:0000256" key="1">
    <source>
        <dbReference type="ARBA" id="ARBA00002949"/>
    </source>
</evidence>
<feature type="domain" description="ABC transmembrane type-1" evidence="12">
    <location>
        <begin position="16"/>
        <end position="224"/>
    </location>
</feature>
<sequence length="229" mass="24113">MPIPLLELFAHAAVPLKLTLKVALTATTGACLMGIGAGYALSRRGLPGRELLDSLCTLPLVLPPTVIGYYLLVVFGRRGVVGKWLEETFDASLVFTWQGAALAASVVAFPLVCKAARTAFEGVDERLENAARTLGAGEARVFLRVSLPLAWRGIVAGTMLALARAMGEFGATLMLAGNLPGRTQTLSLAVYEAVQAGRDDEAAFLVGLTSLVCVTLLLSSGKLLVRSRT</sequence>
<dbReference type="Proteomes" id="UP000198324">
    <property type="component" value="Unassembled WGS sequence"/>
</dbReference>
<feature type="transmembrane region" description="Helical" evidence="10">
    <location>
        <begin position="202"/>
        <end position="225"/>
    </location>
</feature>
<accession>A0A239B2W0</accession>
<evidence type="ECO:0000256" key="4">
    <source>
        <dbReference type="ARBA" id="ARBA00022448"/>
    </source>
</evidence>
<keyword evidence="5 11" id="KW-1003">Cell membrane</keyword>
<keyword evidence="6 11" id="KW-0500">Molybdenum</keyword>
<evidence type="ECO:0000256" key="8">
    <source>
        <dbReference type="ARBA" id="ARBA00022989"/>
    </source>
</evidence>
<comment type="subcellular location">
    <subcellularLocation>
        <location evidence="2 10">Cell membrane</location>
        <topology evidence="2 10">Multi-pass membrane protein</topology>
    </subcellularLocation>
</comment>
<dbReference type="OrthoDB" id="9795403at2"/>
<evidence type="ECO:0000259" key="12">
    <source>
        <dbReference type="PROSITE" id="PS50928"/>
    </source>
</evidence>
<dbReference type="GO" id="GO:0015098">
    <property type="term" value="F:molybdate ion transmembrane transporter activity"/>
    <property type="evidence" value="ECO:0007669"/>
    <property type="project" value="UniProtKB-UniRule"/>
</dbReference>
<feature type="transmembrane region" description="Helical" evidence="10">
    <location>
        <begin position="20"/>
        <end position="42"/>
    </location>
</feature>
<feature type="transmembrane region" description="Helical" evidence="10">
    <location>
        <begin position="149"/>
        <end position="167"/>
    </location>
</feature>
<dbReference type="SUPFAM" id="SSF161098">
    <property type="entry name" value="MetI-like"/>
    <property type="match status" value="1"/>
</dbReference>
<comment type="similarity">
    <text evidence="3 11">Belongs to the binding-protein-dependent transport system permease family. CysTW subfamily.</text>
</comment>
<gene>
    <name evidence="13" type="ORF">SAMN04488503_2398</name>
</gene>
<evidence type="ECO:0000256" key="3">
    <source>
        <dbReference type="ARBA" id="ARBA00007069"/>
    </source>
</evidence>
<evidence type="ECO:0000313" key="14">
    <source>
        <dbReference type="Proteomes" id="UP000198324"/>
    </source>
</evidence>
<proteinExistence type="inferred from homology"/>
<evidence type="ECO:0000313" key="13">
    <source>
        <dbReference type="EMBL" id="SNS02295.1"/>
    </source>
</evidence>
<dbReference type="AlphaFoldDB" id="A0A239B2W0"/>
<keyword evidence="8 10" id="KW-1133">Transmembrane helix</keyword>
<dbReference type="EMBL" id="FZOC01000004">
    <property type="protein sequence ID" value="SNS02295.1"/>
    <property type="molecule type" value="Genomic_DNA"/>
</dbReference>
<evidence type="ECO:0000256" key="6">
    <source>
        <dbReference type="ARBA" id="ARBA00022505"/>
    </source>
</evidence>
<reference evidence="13 14" key="1">
    <citation type="submission" date="2017-06" db="EMBL/GenBank/DDBJ databases">
        <authorList>
            <person name="Kim H.J."/>
            <person name="Triplett B.A."/>
        </authorList>
    </citation>
    <scope>NUCLEOTIDE SEQUENCE [LARGE SCALE GENOMIC DNA]</scope>
    <source>
        <strain evidence="13 14">DSM 13116</strain>
    </source>
</reference>
<keyword evidence="9 10" id="KW-0472">Membrane</keyword>
<name>A0A239B2W0_9BACT</name>
<dbReference type="InterPro" id="IPR000515">
    <property type="entry name" value="MetI-like"/>
</dbReference>
<evidence type="ECO:0000256" key="9">
    <source>
        <dbReference type="ARBA" id="ARBA00023136"/>
    </source>
</evidence>
<dbReference type="PANTHER" id="PTHR30183:SF3">
    <property type="entry name" value="MOLYBDENUM TRANSPORT SYSTEM PERMEASE PROTEIN MODB"/>
    <property type="match status" value="1"/>
</dbReference>
<comment type="function">
    <text evidence="1 11">Part of the binding-protein-dependent transport system for molybdenum; probably responsible for the translocation of the substrate across the membrane.</text>
</comment>
<dbReference type="InterPro" id="IPR035906">
    <property type="entry name" value="MetI-like_sf"/>
</dbReference>
<keyword evidence="7 10" id="KW-0812">Transmembrane</keyword>
<dbReference type="NCBIfam" id="TIGR02141">
    <property type="entry name" value="modB_ABC"/>
    <property type="match status" value="1"/>
</dbReference>